<evidence type="ECO:0000256" key="3">
    <source>
        <dbReference type="ARBA" id="ARBA00022737"/>
    </source>
</evidence>
<organism evidence="11">
    <name type="scientific">Taenia asiatica</name>
    <name type="common">Asian tapeworm</name>
    <dbReference type="NCBI Taxonomy" id="60517"/>
    <lineage>
        <taxon>Eukaryota</taxon>
        <taxon>Metazoa</taxon>
        <taxon>Spiralia</taxon>
        <taxon>Lophotrochozoa</taxon>
        <taxon>Platyhelminthes</taxon>
        <taxon>Cestoda</taxon>
        <taxon>Eucestoda</taxon>
        <taxon>Cyclophyllidea</taxon>
        <taxon>Taeniidae</taxon>
        <taxon>Taenia</taxon>
    </lineage>
</organism>
<feature type="transmembrane region" description="Helical" evidence="6">
    <location>
        <begin position="419"/>
        <end position="444"/>
    </location>
</feature>
<evidence type="ECO:0000256" key="4">
    <source>
        <dbReference type="ARBA" id="ARBA00023157"/>
    </source>
</evidence>
<dbReference type="InterPro" id="IPR007110">
    <property type="entry name" value="Ig-like_dom"/>
</dbReference>
<evidence type="ECO:0000256" key="1">
    <source>
        <dbReference type="ARBA" id="ARBA00022614"/>
    </source>
</evidence>
<evidence type="ECO:0000259" key="8">
    <source>
        <dbReference type="PROSITE" id="PS50835"/>
    </source>
</evidence>
<evidence type="ECO:0000313" key="10">
    <source>
        <dbReference type="Proteomes" id="UP000282613"/>
    </source>
</evidence>
<evidence type="ECO:0000313" key="11">
    <source>
        <dbReference type="WBParaSite" id="TASK_0000331201-mRNA-1"/>
    </source>
</evidence>
<feature type="region of interest" description="Disordered" evidence="5">
    <location>
        <begin position="560"/>
        <end position="583"/>
    </location>
</feature>
<dbReference type="CDD" id="cd00096">
    <property type="entry name" value="Ig"/>
    <property type="match status" value="1"/>
</dbReference>
<dbReference type="SUPFAM" id="SSF52058">
    <property type="entry name" value="L domain-like"/>
    <property type="match status" value="1"/>
</dbReference>
<dbReference type="WBParaSite" id="TASK_0000331201-mRNA-1">
    <property type="protein sequence ID" value="TASK_0000331201-mRNA-1"/>
    <property type="gene ID" value="TASK_0000331201"/>
</dbReference>
<keyword evidence="1" id="KW-0433">Leucine-rich repeat</keyword>
<keyword evidence="3" id="KW-0677">Repeat</keyword>
<dbReference type="Proteomes" id="UP000282613">
    <property type="component" value="Unassembled WGS sequence"/>
</dbReference>
<dbReference type="SMART" id="SM00408">
    <property type="entry name" value="IGc2"/>
    <property type="match status" value="1"/>
</dbReference>
<dbReference type="Pfam" id="PF13927">
    <property type="entry name" value="Ig_3"/>
    <property type="match status" value="1"/>
</dbReference>
<gene>
    <name evidence="9" type="ORF">TASK_LOCUS3313</name>
</gene>
<keyword evidence="2 7" id="KW-0732">Signal</keyword>
<dbReference type="PANTHER" id="PTHR24366:SF170">
    <property type="entry name" value="RE50361P"/>
    <property type="match status" value="1"/>
</dbReference>
<dbReference type="InterPro" id="IPR032675">
    <property type="entry name" value="LRR_dom_sf"/>
</dbReference>
<proteinExistence type="predicted"/>
<evidence type="ECO:0000256" key="2">
    <source>
        <dbReference type="ARBA" id="ARBA00022729"/>
    </source>
</evidence>
<dbReference type="OrthoDB" id="6240959at2759"/>
<dbReference type="InterPro" id="IPR001611">
    <property type="entry name" value="Leu-rich_rpt"/>
</dbReference>
<dbReference type="EMBL" id="UYRS01018294">
    <property type="protein sequence ID" value="VDK31623.1"/>
    <property type="molecule type" value="Genomic_DNA"/>
</dbReference>
<reference evidence="9 10" key="2">
    <citation type="submission" date="2018-11" db="EMBL/GenBank/DDBJ databases">
        <authorList>
            <consortium name="Pathogen Informatics"/>
        </authorList>
    </citation>
    <scope>NUCLEOTIDE SEQUENCE [LARGE SCALE GENOMIC DNA]</scope>
</reference>
<dbReference type="Gene3D" id="2.60.40.10">
    <property type="entry name" value="Immunoglobulins"/>
    <property type="match status" value="1"/>
</dbReference>
<dbReference type="InterPro" id="IPR003591">
    <property type="entry name" value="Leu-rich_rpt_typical-subtyp"/>
</dbReference>
<keyword evidence="4" id="KW-1015">Disulfide bond</keyword>
<dbReference type="InterPro" id="IPR000483">
    <property type="entry name" value="Cys-rich_flank_reg_C"/>
</dbReference>
<dbReference type="InterPro" id="IPR003599">
    <property type="entry name" value="Ig_sub"/>
</dbReference>
<reference evidence="11" key="1">
    <citation type="submission" date="2017-02" db="UniProtKB">
        <authorList>
            <consortium name="WormBaseParasite"/>
        </authorList>
    </citation>
    <scope>IDENTIFICATION</scope>
</reference>
<accession>A0A0R3W0U6</accession>
<dbReference type="PANTHER" id="PTHR24366">
    <property type="entry name" value="IG(IMMUNOGLOBULIN) AND LRR(LEUCINE RICH REPEAT) DOMAINS"/>
    <property type="match status" value="1"/>
</dbReference>
<dbReference type="Pfam" id="PF00560">
    <property type="entry name" value="LRR_1"/>
    <property type="match status" value="1"/>
</dbReference>
<name>A0A0R3W0U6_TAEAS</name>
<feature type="compositionally biased region" description="Acidic residues" evidence="5">
    <location>
        <begin position="566"/>
        <end position="575"/>
    </location>
</feature>
<dbReference type="InterPro" id="IPR003598">
    <property type="entry name" value="Ig_sub2"/>
</dbReference>
<dbReference type="SMART" id="SM00082">
    <property type="entry name" value="LRRCT"/>
    <property type="match status" value="1"/>
</dbReference>
<dbReference type="SMART" id="SM00369">
    <property type="entry name" value="LRR_TYP"/>
    <property type="match status" value="3"/>
</dbReference>
<keyword evidence="6" id="KW-0812">Transmembrane</keyword>
<dbReference type="SMART" id="SM00409">
    <property type="entry name" value="IG"/>
    <property type="match status" value="1"/>
</dbReference>
<feature type="chain" id="PRO_5043132497" evidence="7">
    <location>
        <begin position="30"/>
        <end position="671"/>
    </location>
</feature>
<dbReference type="Gene3D" id="3.80.10.10">
    <property type="entry name" value="Ribonuclease Inhibitor"/>
    <property type="match status" value="2"/>
</dbReference>
<evidence type="ECO:0000256" key="5">
    <source>
        <dbReference type="SAM" id="MobiDB-lite"/>
    </source>
</evidence>
<feature type="domain" description="Ig-like" evidence="8">
    <location>
        <begin position="277"/>
        <end position="372"/>
    </location>
</feature>
<dbReference type="InterPro" id="IPR036179">
    <property type="entry name" value="Ig-like_dom_sf"/>
</dbReference>
<sequence>MLASPICYCCNVDFLLIITVLTTIPFVRASHCPPQVDIHLLNCSRSGLTSVPHRVHPETRTLDLSNNHLKVLHEDSFAEYYRLSQLILDYNDIYKITDKAMNSISTTLRLLSLRGNRLSVRASSNFPVSALTKLRNLRSLDLSENPLGVIFSNWLAPLGGTLRTLRLSSLIGQVELQDKTFFGLGRLEELDFSNNSFYHLPENAFFGIRPEKLEKLNLRNIPWHCDCKLLWLRQWLSRVNIITSPHEPDITGPCSYPPKFITVPLIRLPVSQFQCPPKLQSMHSSAPHYFGKQKALMHVSPSVGESVTLTCTFVSQPKMLVQWYRNGALLRPELKRFAQSVTKGSKFSTILTISALRAPADNGNYTCKTSNNRGLAKGVFFLKSFNSARDPKYLLDEAQPTAVQHTPRDDTQLPETSRILVTFFIVICVCVVCGAGLLVVLMLFHIRNRRTRIQCESTPQVASETFENVLCFEPQPPPPSPLPPPPSQLTYKSGLSCSPPSMLDIGLDNRTFKPPAVQPVTPNLNYLQAYKVPKYTSSIKVDKSTIEEKDKPIVRTFAPFVTSSESEGDAEDAEGSSESSDGIDKACPVHGSCAIKGALFCPVHSHSFLESAVQRPSASFSSKDIFTGSALVDTKRQWSTLGGYGKCKGMNGGLLQRRINSATTDLKSLRY</sequence>
<dbReference type="STRING" id="60517.A0A0R3W0U6"/>
<dbReference type="SUPFAM" id="SSF48726">
    <property type="entry name" value="Immunoglobulin"/>
    <property type="match status" value="1"/>
</dbReference>
<protein>
    <submittedName>
        <fullName evidence="11">Ig-like domain-containing protein</fullName>
    </submittedName>
</protein>
<dbReference type="InterPro" id="IPR013783">
    <property type="entry name" value="Ig-like_fold"/>
</dbReference>
<dbReference type="AlphaFoldDB" id="A0A0R3W0U6"/>
<keyword evidence="6" id="KW-1133">Transmembrane helix</keyword>
<evidence type="ECO:0000256" key="7">
    <source>
        <dbReference type="SAM" id="SignalP"/>
    </source>
</evidence>
<feature type="signal peptide" evidence="7">
    <location>
        <begin position="1"/>
        <end position="29"/>
    </location>
</feature>
<evidence type="ECO:0000313" key="9">
    <source>
        <dbReference type="EMBL" id="VDK31623.1"/>
    </source>
</evidence>
<dbReference type="PROSITE" id="PS50835">
    <property type="entry name" value="IG_LIKE"/>
    <property type="match status" value="1"/>
</dbReference>
<evidence type="ECO:0000256" key="6">
    <source>
        <dbReference type="SAM" id="Phobius"/>
    </source>
</evidence>
<keyword evidence="6" id="KW-0472">Membrane</keyword>
<keyword evidence="10" id="KW-1185">Reference proteome</keyword>